<keyword evidence="5" id="KW-1185">Reference proteome</keyword>
<evidence type="ECO:0000256" key="2">
    <source>
        <dbReference type="SAM" id="MobiDB-lite"/>
    </source>
</evidence>
<feature type="compositionally biased region" description="Basic and acidic residues" evidence="2">
    <location>
        <begin position="475"/>
        <end position="496"/>
    </location>
</feature>
<feature type="region of interest" description="Disordered" evidence="2">
    <location>
        <begin position="524"/>
        <end position="684"/>
    </location>
</feature>
<gene>
    <name evidence="4" type="ORF">JK360_09600</name>
</gene>
<keyword evidence="1" id="KW-0378">Hydrolase</keyword>
<protein>
    <recommendedName>
        <fullName evidence="3">Calpain catalytic domain-containing protein</fullName>
    </recommendedName>
</protein>
<dbReference type="InterPro" id="IPR001300">
    <property type="entry name" value="Peptidase_C2_calpain_cat"/>
</dbReference>
<feature type="compositionally biased region" description="Polar residues" evidence="2">
    <location>
        <begin position="58"/>
        <end position="72"/>
    </location>
</feature>
<keyword evidence="1" id="KW-0645">Protease</keyword>
<evidence type="ECO:0000256" key="1">
    <source>
        <dbReference type="PROSITE-ProRule" id="PRU00239"/>
    </source>
</evidence>
<feature type="compositionally biased region" description="Basic and acidic residues" evidence="2">
    <location>
        <begin position="315"/>
        <end position="343"/>
    </location>
</feature>
<evidence type="ECO:0000313" key="5">
    <source>
        <dbReference type="Proteomes" id="UP000629371"/>
    </source>
</evidence>
<dbReference type="EMBL" id="JAERRI010000004">
    <property type="protein sequence ID" value="MBL1089646.1"/>
    <property type="molecule type" value="Genomic_DNA"/>
</dbReference>
<keyword evidence="1" id="KW-0788">Thiol protease</keyword>
<dbReference type="SUPFAM" id="SSF54001">
    <property type="entry name" value="Cysteine proteinases"/>
    <property type="match status" value="1"/>
</dbReference>
<feature type="active site" evidence="1">
    <location>
        <position position="980"/>
    </location>
</feature>
<dbReference type="Proteomes" id="UP000629371">
    <property type="component" value="Unassembled WGS sequence"/>
</dbReference>
<feature type="active site" evidence="1">
    <location>
        <position position="761"/>
    </location>
</feature>
<evidence type="ECO:0000259" key="3">
    <source>
        <dbReference type="PROSITE" id="PS50203"/>
    </source>
</evidence>
<sequence length="1010" mass="111812">MIITQNADGRAHAWNVVNHNGQIVYADPQTGRRSTTPLHSGNNGVFAIPLDAHRRPIETTNRPTTQNQSRTTPADPDHTSPQRPAGSTPGSNDPGAEATRERRNQSLPDPEAPDQQHANLPPDPSQQDLRREHQVRRIDLTPVQQQLRAWAEPQDNATTSPLGNLLQESLARRQQHAEAARHIRDAKQALDDAKKEADSAKRALKKADQAERAAAEQRLNDAKSALAEANKKHKEALRAHRDNVSMPATNFTDSDLRRHLDPAWSQMNDGDRYAALAALGRMSHSFHANNAVGASPEPAPHNDPYADAPPKKRQKVDPAHDHHESVASTRREASARPKDNAPQDLRDLLDETERNSPDFSDKNYAVVEVVDERGESHYIIDSSVPAASDAVRPRHSEGHILEWVNQLNNSREAEGEPKYKIAGLYTEREPCGLRKDMSGHADCSKTIRDSEAMDGVPVYYSTTYRVDPQRKELMEQERAARRDQGESDAEIKKALDGYKTPNRHLMDREIQQHLKFVNELAQTLTNPGQNTPPAPTHDPHTPPTQAPQSGPSHPTDPHRTPPANPAGVDRRPPTDPAGTPTTHPTESERTPSADPASVNSPVDNGSTHNDPADNGTANDRTSAPSDSQRSHRDVPQKDTELADAVQTPRPTPAATGPDEQAGAPDPTAGEPREGSPDSDNQPEKRGRFKQFWQSLTQSGPAEPSELTTEVDQPRFGNHKKLAEFQPDRYGTPLDRPDGTRVPLFDGPPSREQTQQGAIGDCGIIATLGALASRYPDLLQDMIRETEDGNYEVRFHEVARNNYGNQAPTGRILTVRVTPEVPVYSDFPGITAYANANDVGVAWPAIMEKAIAGLDQFWDDKKREYMSQLPRNRDFDDNLLTGYSRITQGSTSGDRAELLAQLTGRTSENHDFPTQYDRYGRSPEKQLLAHLRELTESGRPVVIGTRARGTGVENKMEKNLLSSHAYEIVSVDEKGLIQLRNPHNSNHPQPLTIKEFMKYCSDQYASLEDEK</sequence>
<reference evidence="4 5" key="1">
    <citation type="submission" date="2021-01" db="EMBL/GenBank/DDBJ databases">
        <title>WGS of actinomycetes isolated from Thailand.</title>
        <authorList>
            <person name="Thawai C."/>
        </authorList>
    </citation>
    <scope>NUCLEOTIDE SEQUENCE [LARGE SCALE GENOMIC DNA]</scope>
    <source>
        <strain evidence="4 5">CH9-7</strain>
    </source>
</reference>
<feature type="region of interest" description="Disordered" evidence="2">
    <location>
        <begin position="228"/>
        <end position="250"/>
    </location>
</feature>
<feature type="compositionally biased region" description="Polar residues" evidence="2">
    <location>
        <begin position="31"/>
        <end position="43"/>
    </location>
</feature>
<comment type="caution">
    <text evidence="4">The sequence shown here is derived from an EMBL/GenBank/DDBJ whole genome shotgun (WGS) entry which is preliminary data.</text>
</comment>
<name>A0ABS1MPD2_9ACTN</name>
<dbReference type="PROSITE" id="PS50203">
    <property type="entry name" value="CALPAIN_CAT"/>
    <property type="match status" value="1"/>
</dbReference>
<organism evidence="4 5">
    <name type="scientific">Streptomyces siderophoricus</name>
    <dbReference type="NCBI Taxonomy" id="2802281"/>
    <lineage>
        <taxon>Bacteria</taxon>
        <taxon>Bacillati</taxon>
        <taxon>Actinomycetota</taxon>
        <taxon>Actinomycetes</taxon>
        <taxon>Kitasatosporales</taxon>
        <taxon>Streptomycetaceae</taxon>
        <taxon>Streptomyces</taxon>
    </lineage>
</organism>
<feature type="region of interest" description="Disordered" evidence="2">
    <location>
        <begin position="188"/>
        <end position="211"/>
    </location>
</feature>
<feature type="compositionally biased region" description="Polar residues" evidence="2">
    <location>
        <begin position="696"/>
        <end position="710"/>
    </location>
</feature>
<feature type="active site" evidence="1">
    <location>
        <position position="963"/>
    </location>
</feature>
<feature type="region of interest" description="Disordered" evidence="2">
    <location>
        <begin position="696"/>
        <end position="716"/>
    </location>
</feature>
<feature type="region of interest" description="Disordered" evidence="2">
    <location>
        <begin position="289"/>
        <end position="343"/>
    </location>
</feature>
<dbReference type="SMART" id="SM00230">
    <property type="entry name" value="CysPc"/>
    <property type="match status" value="1"/>
</dbReference>
<feature type="region of interest" description="Disordered" evidence="2">
    <location>
        <begin position="27"/>
        <end position="130"/>
    </location>
</feature>
<feature type="compositionally biased region" description="Pro residues" evidence="2">
    <location>
        <begin position="530"/>
        <end position="545"/>
    </location>
</feature>
<feature type="compositionally biased region" description="Basic and acidic residues" evidence="2">
    <location>
        <begin position="628"/>
        <end position="640"/>
    </location>
</feature>
<feature type="region of interest" description="Disordered" evidence="2">
    <location>
        <begin position="475"/>
        <end position="500"/>
    </location>
</feature>
<proteinExistence type="predicted"/>
<feature type="compositionally biased region" description="Polar residues" evidence="2">
    <location>
        <begin position="597"/>
        <end position="627"/>
    </location>
</feature>
<dbReference type="InterPro" id="IPR028908">
    <property type="entry name" value="Tox-PL_dom"/>
</dbReference>
<evidence type="ECO:0000313" key="4">
    <source>
        <dbReference type="EMBL" id="MBL1089646.1"/>
    </source>
</evidence>
<feature type="compositionally biased region" description="Basic and acidic residues" evidence="2">
    <location>
        <begin position="670"/>
        <end position="684"/>
    </location>
</feature>
<dbReference type="InterPro" id="IPR038765">
    <property type="entry name" value="Papain-like_cys_pep_sf"/>
</dbReference>
<accession>A0ABS1MPD2</accession>
<feature type="domain" description="Calpain catalytic" evidence="3">
    <location>
        <begin position="700"/>
        <end position="981"/>
    </location>
</feature>
<dbReference type="Pfam" id="PF15644">
    <property type="entry name" value="Gln_amidase"/>
    <property type="match status" value="1"/>
</dbReference>